<name>A0A819SJA9_9BILA</name>
<accession>A0A819SJA9</accession>
<sequence>MKVNVDYLSVDKNDRHRRLR</sequence>
<protein>
    <submittedName>
        <fullName evidence="1">Uncharacterized protein</fullName>
    </submittedName>
</protein>
<dbReference type="EMBL" id="CAJOAX010009499">
    <property type="protein sequence ID" value="CAF4057250.1"/>
    <property type="molecule type" value="Genomic_DNA"/>
</dbReference>
<evidence type="ECO:0000313" key="1">
    <source>
        <dbReference type="EMBL" id="CAF4057250.1"/>
    </source>
</evidence>
<reference evidence="1" key="1">
    <citation type="submission" date="2021-02" db="EMBL/GenBank/DDBJ databases">
        <authorList>
            <person name="Nowell W R."/>
        </authorList>
    </citation>
    <scope>NUCLEOTIDE SEQUENCE</scope>
</reference>
<organism evidence="1 2">
    <name type="scientific">Rotaria sordida</name>
    <dbReference type="NCBI Taxonomy" id="392033"/>
    <lineage>
        <taxon>Eukaryota</taxon>
        <taxon>Metazoa</taxon>
        <taxon>Spiralia</taxon>
        <taxon>Gnathifera</taxon>
        <taxon>Rotifera</taxon>
        <taxon>Eurotatoria</taxon>
        <taxon>Bdelloidea</taxon>
        <taxon>Philodinida</taxon>
        <taxon>Philodinidae</taxon>
        <taxon>Rotaria</taxon>
    </lineage>
</organism>
<feature type="non-terminal residue" evidence="1">
    <location>
        <position position="20"/>
    </location>
</feature>
<comment type="caution">
    <text evidence="1">The sequence shown here is derived from an EMBL/GenBank/DDBJ whole genome shotgun (WGS) entry which is preliminary data.</text>
</comment>
<proteinExistence type="predicted"/>
<gene>
    <name evidence="1" type="ORF">OTI717_LOCUS31962</name>
</gene>
<dbReference type="Proteomes" id="UP000663823">
    <property type="component" value="Unassembled WGS sequence"/>
</dbReference>
<dbReference type="AlphaFoldDB" id="A0A819SJA9"/>
<evidence type="ECO:0000313" key="2">
    <source>
        <dbReference type="Proteomes" id="UP000663823"/>
    </source>
</evidence>